<dbReference type="AlphaFoldDB" id="A0A3B4YSR3"/>
<evidence type="ECO:0000256" key="9">
    <source>
        <dbReference type="ARBA" id="ARBA00023180"/>
    </source>
</evidence>
<sequence>MCFNCCCFLWTAERSVKTGRGLMSLSVSSVSQHASALEIYEGDDFVLLPCEFPTFNLEDPSVVWSRSDLRPSTVHQRQLEGDELKDQNQDYRDRTSMRTDALQTGDLGLTLRRPTIRDSSTYTCIIREFEQELSREEVTARYRSKVRAVDTGQRSGDVDAGQSNVVLKFDFLLFVSTTERPDWRLHDSRSQRMTCTRRRQD</sequence>
<evidence type="ECO:0000313" key="14">
    <source>
        <dbReference type="Proteomes" id="UP000261360"/>
    </source>
</evidence>
<keyword evidence="6" id="KW-0472">Membrane</keyword>
<keyword evidence="9" id="KW-0325">Glycoprotein</keyword>
<evidence type="ECO:0000256" key="3">
    <source>
        <dbReference type="ARBA" id="ARBA00022692"/>
    </source>
</evidence>
<keyword evidence="3" id="KW-0812">Transmembrane</keyword>
<evidence type="ECO:0000256" key="10">
    <source>
        <dbReference type="ARBA" id="ARBA00023319"/>
    </source>
</evidence>
<dbReference type="GO" id="GO:0071222">
    <property type="term" value="P:cellular response to lipopolysaccharide"/>
    <property type="evidence" value="ECO:0007669"/>
    <property type="project" value="TreeGrafter"/>
</dbReference>
<keyword evidence="2" id="KW-1003">Cell membrane</keyword>
<feature type="domain" description="Ig-like" evidence="12">
    <location>
        <begin position="28"/>
        <end position="134"/>
    </location>
</feature>
<dbReference type="InterPro" id="IPR051713">
    <property type="entry name" value="T-cell_Activation_Regulation"/>
</dbReference>
<organism evidence="13 14">
    <name type="scientific">Seriola lalandi dorsalis</name>
    <dbReference type="NCBI Taxonomy" id="1841481"/>
    <lineage>
        <taxon>Eukaryota</taxon>
        <taxon>Metazoa</taxon>
        <taxon>Chordata</taxon>
        <taxon>Craniata</taxon>
        <taxon>Vertebrata</taxon>
        <taxon>Euteleostomi</taxon>
        <taxon>Actinopterygii</taxon>
        <taxon>Neopterygii</taxon>
        <taxon>Teleostei</taxon>
        <taxon>Neoteleostei</taxon>
        <taxon>Acanthomorphata</taxon>
        <taxon>Carangaria</taxon>
        <taxon>Carangiformes</taxon>
        <taxon>Carangidae</taxon>
        <taxon>Seriola</taxon>
    </lineage>
</organism>
<dbReference type="Ensembl" id="ENSSLDT00000034457.1">
    <property type="protein sequence ID" value="ENSSLDP00000033525.1"/>
    <property type="gene ID" value="ENSSLDG00000025645.1"/>
</dbReference>
<evidence type="ECO:0000256" key="11">
    <source>
        <dbReference type="SAM" id="MobiDB-lite"/>
    </source>
</evidence>
<dbReference type="GO" id="GO:0042130">
    <property type="term" value="P:negative regulation of T cell proliferation"/>
    <property type="evidence" value="ECO:0007669"/>
    <property type="project" value="TreeGrafter"/>
</dbReference>
<accession>A0A3B4YSR3</accession>
<evidence type="ECO:0000256" key="1">
    <source>
        <dbReference type="ARBA" id="ARBA00004251"/>
    </source>
</evidence>
<feature type="compositionally biased region" description="Basic and acidic residues" evidence="11">
    <location>
        <begin position="77"/>
        <end position="93"/>
    </location>
</feature>
<keyword evidence="4" id="KW-0732">Signal</keyword>
<evidence type="ECO:0000256" key="7">
    <source>
        <dbReference type="ARBA" id="ARBA00023157"/>
    </source>
</evidence>
<evidence type="ECO:0000256" key="2">
    <source>
        <dbReference type="ARBA" id="ARBA00022475"/>
    </source>
</evidence>
<dbReference type="PROSITE" id="PS50835">
    <property type="entry name" value="IG_LIKE"/>
    <property type="match status" value="1"/>
</dbReference>
<evidence type="ECO:0000256" key="5">
    <source>
        <dbReference type="ARBA" id="ARBA00022989"/>
    </source>
</evidence>
<proteinExistence type="predicted"/>
<name>A0A3B4YSR3_SERLL</name>
<dbReference type="PANTHER" id="PTHR25466">
    <property type="entry name" value="T-LYMPHOCYTE ACTIVATION ANTIGEN"/>
    <property type="match status" value="1"/>
</dbReference>
<keyword evidence="10" id="KW-0393">Immunoglobulin domain</keyword>
<keyword evidence="14" id="KW-1185">Reference proteome</keyword>
<protein>
    <recommendedName>
        <fullName evidence="12">Ig-like domain-containing protein</fullName>
    </recommendedName>
</protein>
<dbReference type="Pfam" id="PF07686">
    <property type="entry name" value="V-set"/>
    <property type="match status" value="1"/>
</dbReference>
<evidence type="ECO:0000259" key="12">
    <source>
        <dbReference type="PROSITE" id="PS50835"/>
    </source>
</evidence>
<reference evidence="13" key="2">
    <citation type="submission" date="2025-09" db="UniProtKB">
        <authorList>
            <consortium name="Ensembl"/>
        </authorList>
    </citation>
    <scope>IDENTIFICATION</scope>
</reference>
<evidence type="ECO:0000256" key="4">
    <source>
        <dbReference type="ARBA" id="ARBA00022729"/>
    </source>
</evidence>
<dbReference type="GO" id="GO:0031295">
    <property type="term" value="P:T cell costimulation"/>
    <property type="evidence" value="ECO:0007669"/>
    <property type="project" value="TreeGrafter"/>
</dbReference>
<dbReference type="GO" id="GO:0009897">
    <property type="term" value="C:external side of plasma membrane"/>
    <property type="evidence" value="ECO:0007669"/>
    <property type="project" value="TreeGrafter"/>
</dbReference>
<evidence type="ECO:0000313" key="13">
    <source>
        <dbReference type="Ensembl" id="ENSSLDP00000033525.1"/>
    </source>
</evidence>
<dbReference type="Proteomes" id="UP000261360">
    <property type="component" value="Unplaced"/>
</dbReference>
<evidence type="ECO:0000256" key="6">
    <source>
        <dbReference type="ARBA" id="ARBA00023136"/>
    </source>
</evidence>
<dbReference type="Gene3D" id="2.60.40.10">
    <property type="entry name" value="Immunoglobulins"/>
    <property type="match status" value="1"/>
</dbReference>
<dbReference type="GO" id="GO:0006955">
    <property type="term" value="P:immune response"/>
    <property type="evidence" value="ECO:0007669"/>
    <property type="project" value="TreeGrafter"/>
</dbReference>
<dbReference type="InterPro" id="IPR007110">
    <property type="entry name" value="Ig-like_dom"/>
</dbReference>
<dbReference type="GeneTree" id="ENSGT00940000168804"/>
<evidence type="ECO:0000256" key="8">
    <source>
        <dbReference type="ARBA" id="ARBA00023170"/>
    </source>
</evidence>
<keyword evidence="7" id="KW-1015">Disulfide bond</keyword>
<dbReference type="InterPro" id="IPR013783">
    <property type="entry name" value="Ig-like_fold"/>
</dbReference>
<dbReference type="InterPro" id="IPR036179">
    <property type="entry name" value="Ig-like_dom_sf"/>
</dbReference>
<dbReference type="InterPro" id="IPR013106">
    <property type="entry name" value="Ig_V-set"/>
</dbReference>
<dbReference type="SUPFAM" id="SSF48726">
    <property type="entry name" value="Immunoglobulin"/>
    <property type="match status" value="1"/>
</dbReference>
<comment type="subcellular location">
    <subcellularLocation>
        <location evidence="1">Cell membrane</location>
        <topology evidence="1">Single-pass type I membrane protein</topology>
    </subcellularLocation>
</comment>
<keyword evidence="8" id="KW-0675">Receptor</keyword>
<feature type="region of interest" description="Disordered" evidence="11">
    <location>
        <begin position="74"/>
        <end position="93"/>
    </location>
</feature>
<dbReference type="GO" id="GO:0007166">
    <property type="term" value="P:cell surface receptor signaling pathway"/>
    <property type="evidence" value="ECO:0007669"/>
    <property type="project" value="TreeGrafter"/>
</dbReference>
<keyword evidence="5" id="KW-1133">Transmembrane helix</keyword>
<reference evidence="13" key="1">
    <citation type="submission" date="2025-08" db="UniProtKB">
        <authorList>
            <consortium name="Ensembl"/>
        </authorList>
    </citation>
    <scope>IDENTIFICATION</scope>
</reference>
<dbReference type="PANTHER" id="PTHR25466:SF14">
    <property type="entry name" value="BUTYROPHILIN SUBFAMILY 2 MEMBER A2-LIKE-RELATED"/>
    <property type="match status" value="1"/>
</dbReference>
<dbReference type="GO" id="GO:0042102">
    <property type="term" value="P:positive regulation of T cell proliferation"/>
    <property type="evidence" value="ECO:0007669"/>
    <property type="project" value="TreeGrafter"/>
</dbReference>